<name>A0A7W8N4T7_9BACT</name>
<dbReference type="EMBL" id="JACHDZ010000002">
    <property type="protein sequence ID" value="MBB5343876.1"/>
    <property type="molecule type" value="Genomic_DNA"/>
</dbReference>
<evidence type="ECO:0000256" key="2">
    <source>
        <dbReference type="SAM" id="SignalP"/>
    </source>
</evidence>
<organism evidence="3 4">
    <name type="scientific">Tunturiibacter lichenicola</name>
    <dbReference type="NCBI Taxonomy" id="2051959"/>
    <lineage>
        <taxon>Bacteria</taxon>
        <taxon>Pseudomonadati</taxon>
        <taxon>Acidobacteriota</taxon>
        <taxon>Terriglobia</taxon>
        <taxon>Terriglobales</taxon>
        <taxon>Acidobacteriaceae</taxon>
        <taxon>Tunturiibacter</taxon>
    </lineage>
</organism>
<gene>
    <name evidence="3" type="ORF">HDF10_001851</name>
</gene>
<feature type="compositionally biased region" description="Pro residues" evidence="1">
    <location>
        <begin position="121"/>
        <end position="130"/>
    </location>
</feature>
<feature type="signal peptide" evidence="2">
    <location>
        <begin position="1"/>
        <end position="20"/>
    </location>
</feature>
<sequence>MTRMQQISLLVALTPPTVLFASSVPQTILPDNVITCQPNANCFSKKLYGRNYKVINSPRFTVMISVSQEGPYTRADVSIANNTVLPQNVTPEDFRVEVITPKPKVLLYVPPSDLKDLPSSAPAPPPPTSPTPQLGSSLLPHQTAPLIGAGALQAPDVDQSDPEAKTKAAEQVASDHPLEATSLSPNEVARGRVYFERVKHEQLVNVVLPIAGLVFEFPYNMR</sequence>
<proteinExistence type="predicted"/>
<reference evidence="3 4" key="1">
    <citation type="submission" date="2020-08" db="EMBL/GenBank/DDBJ databases">
        <title>Genomic Encyclopedia of Type Strains, Phase IV (KMG-V): Genome sequencing to study the core and pangenomes of soil and plant-associated prokaryotes.</title>
        <authorList>
            <person name="Whitman W."/>
        </authorList>
    </citation>
    <scope>NUCLEOTIDE SEQUENCE [LARGE SCALE GENOMIC DNA]</scope>
    <source>
        <strain evidence="3 4">M8US30</strain>
    </source>
</reference>
<comment type="caution">
    <text evidence="3">The sequence shown here is derived from an EMBL/GenBank/DDBJ whole genome shotgun (WGS) entry which is preliminary data.</text>
</comment>
<keyword evidence="2" id="KW-0732">Signal</keyword>
<dbReference type="AlphaFoldDB" id="A0A7W8N4T7"/>
<feature type="compositionally biased region" description="Low complexity" evidence="1">
    <location>
        <begin position="131"/>
        <end position="140"/>
    </location>
</feature>
<evidence type="ECO:0000313" key="4">
    <source>
        <dbReference type="Proteomes" id="UP000569092"/>
    </source>
</evidence>
<accession>A0A7W8N4T7</accession>
<dbReference type="Proteomes" id="UP000569092">
    <property type="component" value="Unassembled WGS sequence"/>
</dbReference>
<feature type="region of interest" description="Disordered" evidence="1">
    <location>
        <begin position="116"/>
        <end position="140"/>
    </location>
</feature>
<evidence type="ECO:0000256" key="1">
    <source>
        <dbReference type="SAM" id="MobiDB-lite"/>
    </source>
</evidence>
<evidence type="ECO:0008006" key="5">
    <source>
        <dbReference type="Google" id="ProtNLM"/>
    </source>
</evidence>
<evidence type="ECO:0000313" key="3">
    <source>
        <dbReference type="EMBL" id="MBB5343876.1"/>
    </source>
</evidence>
<feature type="chain" id="PRO_5030993202" description="AMIN domain-containing protein" evidence="2">
    <location>
        <begin position="21"/>
        <end position="222"/>
    </location>
</feature>
<protein>
    <recommendedName>
        <fullName evidence="5">AMIN domain-containing protein</fullName>
    </recommendedName>
</protein>